<evidence type="ECO:0000256" key="7">
    <source>
        <dbReference type="ARBA" id="ARBA00022840"/>
    </source>
</evidence>
<evidence type="ECO:0000256" key="4">
    <source>
        <dbReference type="ARBA" id="ARBA00013055"/>
    </source>
</evidence>
<dbReference type="PhylomeDB" id="A7TPR9"/>
<dbReference type="OMA" id="SQIRRPI"/>
<evidence type="ECO:0000256" key="10">
    <source>
        <dbReference type="ARBA" id="ARBA00023157"/>
    </source>
</evidence>
<dbReference type="InParanoid" id="A7TPR9"/>
<dbReference type="CDD" id="cd16395">
    <property type="entry name" value="Srx"/>
    <property type="match status" value="1"/>
</dbReference>
<dbReference type="HOGENOM" id="CLU_124532_1_1_1"/>
<evidence type="ECO:0000256" key="5">
    <source>
        <dbReference type="ARBA" id="ARBA00022490"/>
    </source>
</evidence>
<dbReference type="InterPro" id="IPR003115">
    <property type="entry name" value="ParB_N"/>
</dbReference>
<keyword evidence="9 14" id="KW-0560">Oxidoreductase</keyword>
<dbReference type="FunFam" id="3.90.1530.10:FF:000005">
    <property type="entry name" value="Sulfiredoxin"/>
    <property type="match status" value="1"/>
</dbReference>
<dbReference type="AlphaFoldDB" id="A7TPR9"/>
<keyword evidence="19" id="KW-1185">Reference proteome</keyword>
<evidence type="ECO:0000313" key="19">
    <source>
        <dbReference type="Proteomes" id="UP000000267"/>
    </source>
</evidence>
<dbReference type="eggNOG" id="KOG3388">
    <property type="taxonomic scope" value="Eukaryota"/>
</dbReference>
<name>A7TPR9_VANPO</name>
<dbReference type="KEGG" id="vpo:Kpol_1073p6"/>
<keyword evidence="10 16" id="KW-1015">Disulfide bond</keyword>
<feature type="binding site" evidence="15">
    <location>
        <begin position="81"/>
        <end position="84"/>
    </location>
    <ligand>
        <name>ATP</name>
        <dbReference type="ChEBI" id="CHEBI:30616"/>
    </ligand>
</feature>
<evidence type="ECO:0000256" key="9">
    <source>
        <dbReference type="ARBA" id="ARBA00023002"/>
    </source>
</evidence>
<dbReference type="PANTHER" id="PTHR21348:SF2">
    <property type="entry name" value="SULFIREDOXIN-1"/>
    <property type="match status" value="1"/>
</dbReference>
<dbReference type="GO" id="GO:0005524">
    <property type="term" value="F:ATP binding"/>
    <property type="evidence" value="ECO:0007669"/>
    <property type="project" value="UniProtKB-KW"/>
</dbReference>
<dbReference type="EMBL" id="DS480447">
    <property type="protein sequence ID" value="EDO15720.1"/>
    <property type="molecule type" value="Genomic_DNA"/>
</dbReference>
<sequence>MSMQSSNLKVTELPLSQIRRPIAPVLDYQKIDAMVSTMKGVPMASKTCSLEQATDFNGELPPIDVMCVRENGQSFYFAFGGCHRFQAYDRLSTELNDPNVKVRVKLIPSTRRQLKLYCGLSVDNMFEEVDKQVDSSSAPQ</sequence>
<evidence type="ECO:0000313" key="18">
    <source>
        <dbReference type="EMBL" id="EDO15720.1"/>
    </source>
</evidence>
<keyword evidence="6 14" id="KW-0547">Nucleotide-binding</keyword>
<dbReference type="EC" id="1.8.98.2" evidence="4 14"/>
<dbReference type="STRING" id="436907.A7TPR9"/>
<dbReference type="GeneID" id="5543836"/>
<keyword evidence="11" id="KW-0539">Nucleus</keyword>
<dbReference type="SUPFAM" id="SSF110849">
    <property type="entry name" value="ParB/Sulfiredoxin"/>
    <property type="match status" value="1"/>
</dbReference>
<dbReference type="RefSeq" id="XP_001643578.1">
    <property type="nucleotide sequence ID" value="XM_001643528.1"/>
</dbReference>
<reference evidence="18 19" key="1">
    <citation type="journal article" date="2007" name="Proc. Natl. Acad. Sci. U.S.A.">
        <title>Independent sorting-out of thousands of duplicated gene pairs in two yeast species descended from a whole-genome duplication.</title>
        <authorList>
            <person name="Scannell D.R."/>
            <person name="Frank A.C."/>
            <person name="Conant G.C."/>
            <person name="Byrne K.P."/>
            <person name="Woolfit M."/>
            <person name="Wolfe K.H."/>
        </authorList>
    </citation>
    <scope>NUCLEOTIDE SEQUENCE [LARGE SCALE GENOMIC DNA]</scope>
    <source>
        <strain evidence="19">ATCC 22028 / DSM 70294 / BCRC 21397 / CBS 2163 / NBRC 10782 / NRRL Y-8283 / UCD 57-17</strain>
    </source>
</reference>
<feature type="disulfide bond" description="Interchain" evidence="16">
    <location>
        <position position="82"/>
    </location>
</feature>
<evidence type="ECO:0000256" key="3">
    <source>
        <dbReference type="ARBA" id="ARBA00009609"/>
    </source>
</evidence>
<dbReference type="Proteomes" id="UP000000267">
    <property type="component" value="Unassembled WGS sequence"/>
</dbReference>
<dbReference type="GO" id="GO:0005737">
    <property type="term" value="C:cytoplasm"/>
    <property type="evidence" value="ECO:0007669"/>
    <property type="project" value="UniProtKB-SubCell"/>
</dbReference>
<evidence type="ECO:0000256" key="1">
    <source>
        <dbReference type="ARBA" id="ARBA00004123"/>
    </source>
</evidence>
<evidence type="ECO:0000256" key="12">
    <source>
        <dbReference type="ARBA" id="ARBA00047514"/>
    </source>
</evidence>
<gene>
    <name evidence="18" type="ORF">Kpol_1073p6</name>
</gene>
<evidence type="ECO:0000256" key="8">
    <source>
        <dbReference type="ARBA" id="ARBA00022862"/>
    </source>
</evidence>
<evidence type="ECO:0000256" key="16">
    <source>
        <dbReference type="PIRSR" id="PIRSR017267-2"/>
    </source>
</evidence>
<keyword evidence="5" id="KW-0963">Cytoplasm</keyword>
<dbReference type="GO" id="GO:0032272">
    <property type="term" value="P:negative regulation of protein polymerization"/>
    <property type="evidence" value="ECO:0007669"/>
    <property type="project" value="EnsemblFungi"/>
</dbReference>
<evidence type="ECO:0000256" key="15">
    <source>
        <dbReference type="PIRSR" id="PIRSR017267-1"/>
    </source>
</evidence>
<evidence type="ECO:0000256" key="2">
    <source>
        <dbReference type="ARBA" id="ARBA00004496"/>
    </source>
</evidence>
<evidence type="ECO:0000256" key="14">
    <source>
        <dbReference type="PIRNR" id="PIRNR017267"/>
    </source>
</evidence>
<evidence type="ECO:0000259" key="17">
    <source>
        <dbReference type="SMART" id="SM00470"/>
    </source>
</evidence>
<dbReference type="InterPro" id="IPR036086">
    <property type="entry name" value="ParB/Sulfiredoxin_sf"/>
</dbReference>
<protein>
    <recommendedName>
        <fullName evidence="13 14">Sulfiredoxin</fullName>
        <ecNumber evidence="4 14">1.8.98.2</ecNumber>
    </recommendedName>
</protein>
<comment type="catalytic activity">
    <reaction evidence="12 14">
        <text>S-hydroxy-S-oxy-L-cysteinyl-[peroxiredoxin] + [protein]-dithiol + ATP = S-hydroxy-L-cysteinyl-[peroxiredoxin] + [protein]-disulfide + ADP + phosphate</text>
        <dbReference type="Rhea" id="RHEA:17545"/>
        <dbReference type="Rhea" id="RHEA-COMP:10593"/>
        <dbReference type="Rhea" id="RHEA-COMP:10594"/>
        <dbReference type="Rhea" id="RHEA-COMP:13681"/>
        <dbReference type="Rhea" id="RHEA-COMP:17976"/>
        <dbReference type="ChEBI" id="CHEBI:29950"/>
        <dbReference type="ChEBI" id="CHEBI:30616"/>
        <dbReference type="ChEBI" id="CHEBI:43474"/>
        <dbReference type="ChEBI" id="CHEBI:50058"/>
        <dbReference type="ChEBI" id="CHEBI:61973"/>
        <dbReference type="ChEBI" id="CHEBI:61974"/>
        <dbReference type="ChEBI" id="CHEBI:456216"/>
        <dbReference type="EC" id="1.8.98.2"/>
    </reaction>
</comment>
<comment type="similarity">
    <text evidence="3 14">Belongs to the sulfiredoxin family.</text>
</comment>
<dbReference type="GO" id="GO:0005634">
    <property type="term" value="C:nucleus"/>
    <property type="evidence" value="ECO:0007669"/>
    <property type="project" value="UniProtKB-SubCell"/>
</dbReference>
<dbReference type="InterPro" id="IPR016692">
    <property type="entry name" value="Sulfiredoxin"/>
</dbReference>
<dbReference type="GO" id="GO:0034599">
    <property type="term" value="P:cellular response to oxidative stress"/>
    <property type="evidence" value="ECO:0007669"/>
    <property type="project" value="EnsemblFungi"/>
</dbReference>
<dbReference type="PIRSF" id="PIRSF017267">
    <property type="entry name" value="Sulfiredoxin"/>
    <property type="match status" value="1"/>
</dbReference>
<dbReference type="FunCoup" id="A7TPR9">
    <property type="interactions" value="387"/>
</dbReference>
<proteinExistence type="inferred from homology"/>
<dbReference type="OrthoDB" id="10023328at2759"/>
<comment type="subcellular location">
    <subcellularLocation>
        <location evidence="2">Cytoplasm</location>
    </subcellularLocation>
    <subcellularLocation>
        <location evidence="1">Nucleus</location>
    </subcellularLocation>
</comment>
<feature type="domain" description="ParB-like N-terminal" evidence="17">
    <location>
        <begin position="11"/>
        <end position="124"/>
    </location>
</feature>
<keyword evidence="7 14" id="KW-0067">ATP-binding</keyword>
<evidence type="ECO:0000256" key="11">
    <source>
        <dbReference type="ARBA" id="ARBA00023242"/>
    </source>
</evidence>
<dbReference type="GO" id="GO:0032542">
    <property type="term" value="F:sulfiredoxin activity"/>
    <property type="evidence" value="ECO:0007669"/>
    <property type="project" value="UniProtKB-EC"/>
</dbReference>
<accession>A7TPR9</accession>
<dbReference type="SMART" id="SM00470">
    <property type="entry name" value="ParB"/>
    <property type="match status" value="1"/>
</dbReference>
<dbReference type="Pfam" id="PF02195">
    <property type="entry name" value="ParB_N"/>
    <property type="match status" value="1"/>
</dbReference>
<keyword evidence="8 14" id="KW-0049">Antioxidant</keyword>
<evidence type="ECO:0000256" key="13">
    <source>
        <dbReference type="ARBA" id="ARBA00070917"/>
    </source>
</evidence>
<dbReference type="Gene3D" id="3.90.1530.10">
    <property type="entry name" value="Conserved hypothetical protein from pyrococcus furiosus pfu- 392566-001, ParB domain"/>
    <property type="match status" value="1"/>
</dbReference>
<dbReference type="PANTHER" id="PTHR21348">
    <property type="match status" value="1"/>
</dbReference>
<evidence type="ECO:0000256" key="6">
    <source>
        <dbReference type="ARBA" id="ARBA00022741"/>
    </source>
</evidence>
<organism evidence="19">
    <name type="scientific">Vanderwaltozyma polyspora (strain ATCC 22028 / DSM 70294 / BCRC 21397 / CBS 2163 / NBRC 10782 / NRRL Y-8283 / UCD 57-17)</name>
    <name type="common">Kluyveromyces polysporus</name>
    <dbReference type="NCBI Taxonomy" id="436907"/>
    <lineage>
        <taxon>Eukaryota</taxon>
        <taxon>Fungi</taxon>
        <taxon>Dikarya</taxon>
        <taxon>Ascomycota</taxon>
        <taxon>Saccharomycotina</taxon>
        <taxon>Saccharomycetes</taxon>
        <taxon>Saccharomycetales</taxon>
        <taxon>Saccharomycetaceae</taxon>
        <taxon>Vanderwaltozyma</taxon>
    </lineage>
</organism>